<protein>
    <submittedName>
        <fullName evidence="1">Uncharacterized protein</fullName>
    </submittedName>
</protein>
<name>A0ACC4D776_PURLI</name>
<organism evidence="1 2">
    <name type="scientific">Purpureocillium lilacinum</name>
    <name type="common">Paecilomyces lilacinus</name>
    <dbReference type="NCBI Taxonomy" id="33203"/>
    <lineage>
        <taxon>Eukaryota</taxon>
        <taxon>Fungi</taxon>
        <taxon>Dikarya</taxon>
        <taxon>Ascomycota</taxon>
        <taxon>Pezizomycotina</taxon>
        <taxon>Sordariomycetes</taxon>
        <taxon>Hypocreomycetidae</taxon>
        <taxon>Hypocreales</taxon>
        <taxon>Ophiocordycipitaceae</taxon>
        <taxon>Purpureocillium</taxon>
    </lineage>
</organism>
<evidence type="ECO:0000313" key="1">
    <source>
        <dbReference type="EMBL" id="KAL3952180.1"/>
    </source>
</evidence>
<evidence type="ECO:0000313" key="2">
    <source>
        <dbReference type="Proteomes" id="UP001638806"/>
    </source>
</evidence>
<keyword evidence="2" id="KW-1185">Reference proteome</keyword>
<gene>
    <name evidence="1" type="ORF">ACCO45_013897</name>
</gene>
<dbReference type="EMBL" id="JBGNUJ010000013">
    <property type="protein sequence ID" value="KAL3952180.1"/>
    <property type="molecule type" value="Genomic_DNA"/>
</dbReference>
<reference evidence="1" key="1">
    <citation type="submission" date="2024-12" db="EMBL/GenBank/DDBJ databases">
        <title>Comparative genomics and development of molecular markers within Purpureocillium lilacinum and among Purpureocillium species.</title>
        <authorList>
            <person name="Yeh Z.-Y."/>
            <person name="Ni N.-T."/>
            <person name="Lo P.-H."/>
            <person name="Mushyakhwo K."/>
            <person name="Lin C.-F."/>
            <person name="Nai Y.-S."/>
        </authorList>
    </citation>
    <scope>NUCLEOTIDE SEQUENCE</scope>
    <source>
        <strain evidence="1">NCHU-NPUST-175</strain>
    </source>
</reference>
<proteinExistence type="predicted"/>
<comment type="caution">
    <text evidence="1">The sequence shown here is derived from an EMBL/GenBank/DDBJ whole genome shotgun (WGS) entry which is preliminary data.</text>
</comment>
<sequence>MAVPELPQALLAKLAGQVVQDPGVPPPNPTVSAWQEPPHPFAKVQSKELPQYTDFAIIGSGITGCSAAKTILESELNGAKSVTMFEARSLTTGATSRNGGFLLSHVPQFYGRFVAGFGAEAAKQIALFCDLTLDEIVKVAIAEELDQVSEIRDVTTVSAFTDQEGFEEASRSVRMYEEAVHGSEQKYAIVDGGAAEKRLLERYPERFSIETKTPVTSITVSHASDSAYPYTVVTPRGTVRAAKIFHCVNGFTGHLLPKLRGALFPCRLSMSTQKQGPQWGNRAYSWLFHSKQSWDPSTTVVEQDDSVISGDSARNLTTLLSQKLFSKGWTNPITNNTLSSTPALHRLWSGILGMTADQVPIVGELPASVSGRKHEGGEWVAAGFNGYGMCQAWLCGQAIARMALGESKPEWLPDVYLSTEQRLTDEAHMGPDAALTSFFLR</sequence>
<accession>A0ACC4D776</accession>
<dbReference type="Proteomes" id="UP001638806">
    <property type="component" value="Unassembled WGS sequence"/>
</dbReference>